<feature type="compositionally biased region" description="Polar residues" evidence="1">
    <location>
        <begin position="8"/>
        <end position="23"/>
    </location>
</feature>
<reference evidence="2" key="1">
    <citation type="submission" date="2023-01" db="EMBL/GenBank/DDBJ databases">
        <title>Genome assembly of the deep-sea coral Lophelia pertusa.</title>
        <authorList>
            <person name="Herrera S."/>
            <person name="Cordes E."/>
        </authorList>
    </citation>
    <scope>NUCLEOTIDE SEQUENCE</scope>
    <source>
        <strain evidence="2">USNM1676648</strain>
        <tissue evidence="2">Polyp</tissue>
    </source>
</reference>
<sequence>MAADSAPGKNQTKSTVGCKSTKTSRPHAEWQTWWPETKLRPKKKHPQKYFREIKLIFIGSDSDVREAGIPAFGQIPGKGAKRICIFGWRRRWRVRADTKNPGRCIPETLPEFY</sequence>
<name>A0A9X0D469_9CNID</name>
<evidence type="ECO:0000256" key="1">
    <source>
        <dbReference type="SAM" id="MobiDB-lite"/>
    </source>
</evidence>
<protein>
    <submittedName>
        <fullName evidence="2">Uncharacterized protein</fullName>
    </submittedName>
</protein>
<dbReference type="AlphaFoldDB" id="A0A9X0D469"/>
<evidence type="ECO:0000313" key="2">
    <source>
        <dbReference type="EMBL" id="KAJ7385916.1"/>
    </source>
</evidence>
<evidence type="ECO:0000313" key="3">
    <source>
        <dbReference type="Proteomes" id="UP001163046"/>
    </source>
</evidence>
<accession>A0A9X0D469</accession>
<comment type="caution">
    <text evidence="2">The sequence shown here is derived from an EMBL/GenBank/DDBJ whole genome shotgun (WGS) entry which is preliminary data.</text>
</comment>
<keyword evidence="3" id="KW-1185">Reference proteome</keyword>
<proteinExistence type="predicted"/>
<feature type="region of interest" description="Disordered" evidence="1">
    <location>
        <begin position="1"/>
        <end position="32"/>
    </location>
</feature>
<organism evidence="2 3">
    <name type="scientific">Desmophyllum pertusum</name>
    <dbReference type="NCBI Taxonomy" id="174260"/>
    <lineage>
        <taxon>Eukaryota</taxon>
        <taxon>Metazoa</taxon>
        <taxon>Cnidaria</taxon>
        <taxon>Anthozoa</taxon>
        <taxon>Hexacorallia</taxon>
        <taxon>Scleractinia</taxon>
        <taxon>Caryophylliina</taxon>
        <taxon>Caryophylliidae</taxon>
        <taxon>Desmophyllum</taxon>
    </lineage>
</organism>
<gene>
    <name evidence="2" type="ORF">OS493_012244</name>
</gene>
<dbReference type="Proteomes" id="UP001163046">
    <property type="component" value="Unassembled WGS sequence"/>
</dbReference>
<dbReference type="EMBL" id="MU825878">
    <property type="protein sequence ID" value="KAJ7385916.1"/>
    <property type="molecule type" value="Genomic_DNA"/>
</dbReference>